<evidence type="ECO:0000313" key="8">
    <source>
        <dbReference type="Proteomes" id="UP000029482"/>
    </source>
</evidence>
<evidence type="ECO:0000256" key="3">
    <source>
        <dbReference type="ARBA" id="ARBA00023136"/>
    </source>
</evidence>
<keyword evidence="2 6" id="KW-0732">Signal</keyword>
<organism evidence="7 8">
    <name type="scientific">Streptomyces glaucescens</name>
    <dbReference type="NCBI Taxonomy" id="1907"/>
    <lineage>
        <taxon>Bacteria</taxon>
        <taxon>Bacillati</taxon>
        <taxon>Actinomycetota</taxon>
        <taxon>Actinomycetes</taxon>
        <taxon>Kitasatosporales</taxon>
        <taxon>Streptomycetaceae</taxon>
        <taxon>Streptomyces</taxon>
    </lineage>
</organism>
<dbReference type="RefSeq" id="WP_043505318.1">
    <property type="nucleotide sequence ID" value="NZ_CP009438.1"/>
</dbReference>
<dbReference type="PANTHER" id="PTHR43649">
    <property type="entry name" value="ARABINOSE-BINDING PROTEIN-RELATED"/>
    <property type="match status" value="1"/>
</dbReference>
<evidence type="ECO:0000256" key="2">
    <source>
        <dbReference type="ARBA" id="ARBA00022729"/>
    </source>
</evidence>
<protein>
    <submittedName>
        <fullName evidence="7">Sugar transport system sugar-binding lipoprotein</fullName>
    </submittedName>
</protein>
<gene>
    <name evidence="7" type="ORF">SGLAU_28390</name>
</gene>
<proteinExistence type="predicted"/>
<dbReference type="KEGG" id="sgu:SGLAU_28390"/>
<reference evidence="8" key="1">
    <citation type="journal article" date="2015" name="J. Biotechnol.">
        <title>Complete genome sequence of the actinobacterium Streptomyces glaucescens GLA.O (DSM 40922) consisting of a linear chromosome and one linear plasmid.</title>
        <authorList>
            <person name="Ortseifen V."/>
            <person name="Winkler A."/>
            <person name="Albersmeier A."/>
            <person name="Wendler S."/>
            <person name="Puhler A."/>
            <person name="Kalinowski J."/>
            <person name="Ruckert C."/>
        </authorList>
    </citation>
    <scope>NUCLEOTIDE SEQUENCE [LARGE SCALE GENOMIC DNA]</scope>
    <source>
        <strain evidence="8">DSM 40922 / GLA O</strain>
    </source>
</reference>
<evidence type="ECO:0000256" key="6">
    <source>
        <dbReference type="SAM" id="SignalP"/>
    </source>
</evidence>
<keyword evidence="8" id="KW-1185">Reference proteome</keyword>
<dbReference type="Proteomes" id="UP000029482">
    <property type="component" value="Chromosome"/>
</dbReference>
<evidence type="ECO:0000256" key="5">
    <source>
        <dbReference type="ARBA" id="ARBA00023288"/>
    </source>
</evidence>
<keyword evidence="4" id="KW-0564">Palmitate</keyword>
<dbReference type="InterPro" id="IPR050490">
    <property type="entry name" value="Bact_solute-bd_prot1"/>
</dbReference>
<accession>A0A089XK79</accession>
<keyword evidence="7" id="KW-0762">Sugar transport</keyword>
<dbReference type="PANTHER" id="PTHR43649:SF33">
    <property type="entry name" value="POLYGALACTURONAN_RHAMNOGALACTURONAN-BINDING PROTEIN YTCQ"/>
    <property type="match status" value="1"/>
</dbReference>
<dbReference type="OrthoDB" id="2060074at2"/>
<dbReference type="STRING" id="1907.SGLAU_28390"/>
<keyword evidence="1" id="KW-1003">Cell membrane</keyword>
<dbReference type="SUPFAM" id="SSF53850">
    <property type="entry name" value="Periplasmic binding protein-like II"/>
    <property type="match status" value="1"/>
</dbReference>
<dbReference type="PROSITE" id="PS51257">
    <property type="entry name" value="PROKAR_LIPOPROTEIN"/>
    <property type="match status" value="1"/>
</dbReference>
<sequence length="440" mass="47985">MGRKTLSAALLATTMLTVVGCSGGGTPNANETAVAPLNPNGVSGTITVLTNRTDLVQNGTMKRYAARFNRIYPEVKVEFEAITDYEGEVKIRMNTEDYGDVLLIPASIAKGDYPTFFAPLGATPTMKETYRFTDKTDVDGRTYGIAAFGTANGFVYNKALWKRAGITGWPTSPREFLDDLKAVGEKTGATPYYTNFKDGWPLSSPWTNSIGSVSCDSQASDKLSAIDKPWRKGSDLNVIDTLLHDIVHAKLSEKDPSTTNWESSKTLLAKGEIGSMLLGSWAVTQLRDAAEKAGENPDDIGFMPFPHQSDGQFCATLVSDYQMAVNIHSEHKPAARAWIDWFTEKSGYSAHEGAVSALKSEPLPGTLEDYVDNDVKLVERSEAKTAEVNAIDNASEIGLNKQDYRQKLVDIARGAQDGSLEDYFDDLDRRWAEAARTAGS</sequence>
<evidence type="ECO:0000256" key="4">
    <source>
        <dbReference type="ARBA" id="ARBA00023139"/>
    </source>
</evidence>
<dbReference type="Pfam" id="PF01547">
    <property type="entry name" value="SBP_bac_1"/>
    <property type="match status" value="1"/>
</dbReference>
<dbReference type="InterPro" id="IPR006059">
    <property type="entry name" value="SBP"/>
</dbReference>
<dbReference type="eggNOG" id="COG1653">
    <property type="taxonomic scope" value="Bacteria"/>
</dbReference>
<dbReference type="AlphaFoldDB" id="A0A089XK79"/>
<feature type="chain" id="PRO_5038616895" evidence="6">
    <location>
        <begin position="21"/>
        <end position="440"/>
    </location>
</feature>
<feature type="signal peptide" evidence="6">
    <location>
        <begin position="1"/>
        <end position="20"/>
    </location>
</feature>
<name>A0A089XK79_STRGA</name>
<evidence type="ECO:0000256" key="1">
    <source>
        <dbReference type="ARBA" id="ARBA00022475"/>
    </source>
</evidence>
<dbReference type="EMBL" id="CP009438">
    <property type="protein sequence ID" value="AIS01615.1"/>
    <property type="molecule type" value="Genomic_DNA"/>
</dbReference>
<keyword evidence="3" id="KW-0472">Membrane</keyword>
<evidence type="ECO:0000313" key="7">
    <source>
        <dbReference type="EMBL" id="AIS01615.1"/>
    </source>
</evidence>
<dbReference type="HOGENOM" id="CLU_049575_0_0_11"/>
<dbReference type="Gene3D" id="3.40.190.10">
    <property type="entry name" value="Periplasmic binding protein-like II"/>
    <property type="match status" value="2"/>
</dbReference>
<keyword evidence="7" id="KW-0813">Transport</keyword>
<keyword evidence="5 7" id="KW-0449">Lipoprotein</keyword>